<dbReference type="AlphaFoldDB" id="W6MR48"/>
<evidence type="ECO:0000313" key="2">
    <source>
        <dbReference type="EMBL" id="CDK27717.1"/>
    </source>
</evidence>
<evidence type="ECO:0000313" key="3">
    <source>
        <dbReference type="Proteomes" id="UP000019384"/>
    </source>
</evidence>
<reference evidence="2" key="2">
    <citation type="submission" date="2014-02" db="EMBL/GenBank/DDBJ databases">
        <title>Complete DNA sequence of /Kuraishia capsulata/ illustrates novel genomic features among budding yeasts (/Saccharomycotina/).</title>
        <authorList>
            <person name="Morales L."/>
            <person name="Noel B."/>
            <person name="Porcel B."/>
            <person name="Marcet-Houben M."/>
            <person name="Hullo M-F."/>
            <person name="Sacerdot C."/>
            <person name="Tekaia F."/>
            <person name="Leh-Louis V."/>
            <person name="Despons L."/>
            <person name="Khanna V."/>
            <person name="Aury J-M."/>
            <person name="Barbe V."/>
            <person name="Couloux A."/>
            <person name="Labadie K."/>
            <person name="Pelletier E."/>
            <person name="Souciet J-L."/>
            <person name="Boekhout T."/>
            <person name="Gabaldon T."/>
            <person name="Wincker P."/>
            <person name="Dujon B."/>
        </authorList>
    </citation>
    <scope>NUCLEOTIDE SEQUENCE</scope>
    <source>
        <strain evidence="2">CBS 1993</strain>
    </source>
</reference>
<protein>
    <submittedName>
        <fullName evidence="2">Uncharacterized protein</fullName>
    </submittedName>
</protein>
<dbReference type="GeneID" id="34521098"/>
<evidence type="ECO:0000256" key="1">
    <source>
        <dbReference type="SAM" id="MobiDB-lite"/>
    </source>
</evidence>
<dbReference type="EMBL" id="HG793128">
    <property type="protein sequence ID" value="CDK27717.1"/>
    <property type="molecule type" value="Genomic_DNA"/>
</dbReference>
<keyword evidence="3" id="KW-1185">Reference proteome</keyword>
<proteinExistence type="predicted"/>
<dbReference type="Proteomes" id="UP000019384">
    <property type="component" value="Unassembled WGS sequence"/>
</dbReference>
<gene>
    <name evidence="2" type="ORF">KUCA_T00003696001</name>
</gene>
<sequence length="250" mass="28516">MFGQHPDENHPNFNASAVPGRSIADSSKITVGSSRGKRAYSPSPTLVDHTSFAQEPNEEHLSLFTGPVAVKSENMYPVDPWDSTDIWDLLHQELPPPTTIDSSLPQDTFAIMRHFNRQDSSDISSEPELDFKGYKVLHWEVAPWDLKRTSKTLADQLSADLDALERYTREDRDHKMDAWAENKSPPMERKKRRKVGDTIAWEPIAPGQGLGCCEIYKVKRNNCYQVFGTRHNSFMGLLNMRSLRAWSRKD</sequence>
<feature type="compositionally biased region" description="Polar residues" evidence="1">
    <location>
        <begin position="24"/>
        <end position="33"/>
    </location>
</feature>
<feature type="compositionally biased region" description="Basic and acidic residues" evidence="1">
    <location>
        <begin position="1"/>
        <end position="10"/>
    </location>
</feature>
<name>W6MR48_9ASCO</name>
<organism evidence="2 3">
    <name type="scientific">Kuraishia capsulata CBS 1993</name>
    <dbReference type="NCBI Taxonomy" id="1382522"/>
    <lineage>
        <taxon>Eukaryota</taxon>
        <taxon>Fungi</taxon>
        <taxon>Dikarya</taxon>
        <taxon>Ascomycota</taxon>
        <taxon>Saccharomycotina</taxon>
        <taxon>Pichiomycetes</taxon>
        <taxon>Pichiales</taxon>
        <taxon>Pichiaceae</taxon>
        <taxon>Kuraishia</taxon>
    </lineage>
</organism>
<feature type="region of interest" description="Disordered" evidence="1">
    <location>
        <begin position="1"/>
        <end position="49"/>
    </location>
</feature>
<dbReference type="RefSeq" id="XP_022459710.1">
    <property type="nucleotide sequence ID" value="XM_022602137.1"/>
</dbReference>
<accession>W6MR48</accession>
<reference evidence="2" key="1">
    <citation type="submission" date="2013-12" db="EMBL/GenBank/DDBJ databases">
        <authorList>
            <person name="Genoscope - CEA"/>
        </authorList>
    </citation>
    <scope>NUCLEOTIDE SEQUENCE</scope>
    <source>
        <strain evidence="2">CBS 1993</strain>
    </source>
</reference>
<dbReference type="HOGENOM" id="CLU_1111549_0_0_1"/>